<name>A0ABN8YUE9_RANTA</name>
<evidence type="ECO:0000313" key="3">
    <source>
        <dbReference type="Proteomes" id="UP001176941"/>
    </source>
</evidence>
<protein>
    <submittedName>
        <fullName evidence="2">Uncharacterized protein</fullName>
    </submittedName>
</protein>
<reference evidence="2" key="1">
    <citation type="submission" date="2023-04" db="EMBL/GenBank/DDBJ databases">
        <authorList>
            <consortium name="ELIXIR-Norway"/>
        </authorList>
    </citation>
    <scope>NUCLEOTIDE SEQUENCE [LARGE SCALE GENOMIC DNA]</scope>
</reference>
<feature type="compositionally biased region" description="Basic and acidic residues" evidence="1">
    <location>
        <begin position="210"/>
        <end position="229"/>
    </location>
</feature>
<gene>
    <name evidence="2" type="ORF">MRATA1EN1_LOCUS13712</name>
</gene>
<feature type="region of interest" description="Disordered" evidence="1">
    <location>
        <begin position="188"/>
        <end position="240"/>
    </location>
</feature>
<keyword evidence="3" id="KW-1185">Reference proteome</keyword>
<dbReference type="Proteomes" id="UP001176941">
    <property type="component" value="Chromosome 23"/>
</dbReference>
<evidence type="ECO:0000256" key="1">
    <source>
        <dbReference type="SAM" id="MobiDB-lite"/>
    </source>
</evidence>
<accession>A0ABN8YUE9</accession>
<feature type="region of interest" description="Disordered" evidence="1">
    <location>
        <begin position="1"/>
        <end position="82"/>
    </location>
</feature>
<organism evidence="2 3">
    <name type="scientific">Rangifer tarandus platyrhynchus</name>
    <name type="common">Svalbard reindeer</name>
    <dbReference type="NCBI Taxonomy" id="3082113"/>
    <lineage>
        <taxon>Eukaryota</taxon>
        <taxon>Metazoa</taxon>
        <taxon>Chordata</taxon>
        <taxon>Craniata</taxon>
        <taxon>Vertebrata</taxon>
        <taxon>Euteleostomi</taxon>
        <taxon>Mammalia</taxon>
        <taxon>Eutheria</taxon>
        <taxon>Laurasiatheria</taxon>
        <taxon>Artiodactyla</taxon>
        <taxon>Ruminantia</taxon>
        <taxon>Pecora</taxon>
        <taxon>Cervidae</taxon>
        <taxon>Odocoileinae</taxon>
        <taxon>Rangifer</taxon>
    </lineage>
</organism>
<dbReference type="EMBL" id="OX459959">
    <property type="protein sequence ID" value="CAI9164750.1"/>
    <property type="molecule type" value="Genomic_DNA"/>
</dbReference>
<feature type="region of interest" description="Disordered" evidence="1">
    <location>
        <begin position="114"/>
        <end position="162"/>
    </location>
</feature>
<sequence>MDSAKGPSEGRGGGLGPGATVWRLSSRPSDHSQAGVCKQGGRTRAGSRAPRAGTVGCDRPELRTKPQGRLGPFRGPGREAKQEAVGHKPTWSLLACFQVLLGWNSPRGHVIELPRPKQNFTSTPQDPPTLGVLSPLPSASRLPEEHQRPLQGPGDNGTEILSEAPGGLAWSLASLGTATGEWAHRCWVSARGGGDGSRGEGAATPKRPPPRIECEVEKTERTPGAREMRQSGLSRVRRAS</sequence>
<evidence type="ECO:0000313" key="2">
    <source>
        <dbReference type="EMBL" id="CAI9164750.1"/>
    </source>
</evidence>
<proteinExistence type="predicted"/>